<dbReference type="Gene3D" id="1.25.40.10">
    <property type="entry name" value="Tetratricopeptide repeat domain"/>
    <property type="match status" value="1"/>
</dbReference>
<keyword evidence="1" id="KW-0812">Transmembrane</keyword>
<dbReference type="InterPro" id="IPR011990">
    <property type="entry name" value="TPR-like_helical_dom_sf"/>
</dbReference>
<gene>
    <name evidence="2" type="ORF">H3Z82_10520</name>
</gene>
<keyword evidence="1" id="KW-0472">Membrane</keyword>
<evidence type="ECO:0000313" key="2">
    <source>
        <dbReference type="EMBL" id="MBA6153160.1"/>
    </source>
</evidence>
<dbReference type="RefSeq" id="WP_182205461.1">
    <property type="nucleotide sequence ID" value="NZ_JACGLT010000007.1"/>
</dbReference>
<feature type="transmembrane region" description="Helical" evidence="1">
    <location>
        <begin position="78"/>
        <end position="99"/>
    </location>
</feature>
<sequence length="243" mass="27785">MTINETLIEKYFSKRLTEVELLEFNKRYHTNENFKQEVDFLKNVQAVSKADDDVQFKNQLASYETQISPKKAFAKTKWLKPLIAVAAILIFALGFLFVLNTPSNKDALFSTYFEPSKNVSAPIIRSDANDQLANNAFIAYVETDYQAALSLFEQAFESTKNSELLFYKGNSLLALDKTKEAIEVFKTHLTYSDALTKRTHWYLALAYLKSGQVEKAKQELRIFIDSGETFKLAEAKSLLKKLD</sequence>
<protein>
    <recommendedName>
        <fullName evidence="4">Tetratricopeptide repeat protein</fullName>
    </recommendedName>
</protein>
<evidence type="ECO:0008006" key="4">
    <source>
        <dbReference type="Google" id="ProtNLM"/>
    </source>
</evidence>
<organism evidence="2 3">
    <name type="scientific">Gelidibacter maritimus</name>
    <dbReference type="NCBI Taxonomy" id="2761487"/>
    <lineage>
        <taxon>Bacteria</taxon>
        <taxon>Pseudomonadati</taxon>
        <taxon>Bacteroidota</taxon>
        <taxon>Flavobacteriia</taxon>
        <taxon>Flavobacteriales</taxon>
        <taxon>Flavobacteriaceae</taxon>
        <taxon>Gelidibacter</taxon>
    </lineage>
</organism>
<keyword evidence="1" id="KW-1133">Transmembrane helix</keyword>
<name>A0A7W2R4J3_9FLAO</name>
<keyword evidence="3" id="KW-1185">Reference proteome</keyword>
<dbReference type="Proteomes" id="UP000541857">
    <property type="component" value="Unassembled WGS sequence"/>
</dbReference>
<evidence type="ECO:0000313" key="3">
    <source>
        <dbReference type="Proteomes" id="UP000541857"/>
    </source>
</evidence>
<dbReference type="EMBL" id="JACGLT010000007">
    <property type="protein sequence ID" value="MBA6153160.1"/>
    <property type="molecule type" value="Genomic_DNA"/>
</dbReference>
<proteinExistence type="predicted"/>
<accession>A0A7W2R4J3</accession>
<comment type="caution">
    <text evidence="2">The sequence shown here is derived from an EMBL/GenBank/DDBJ whole genome shotgun (WGS) entry which is preliminary data.</text>
</comment>
<dbReference type="AlphaFoldDB" id="A0A7W2R4J3"/>
<dbReference type="SUPFAM" id="SSF48452">
    <property type="entry name" value="TPR-like"/>
    <property type="match status" value="1"/>
</dbReference>
<reference evidence="2 3" key="1">
    <citation type="submission" date="2020-07" db="EMBL/GenBank/DDBJ databases">
        <title>Bacterium isolated from marine sediment.</title>
        <authorList>
            <person name="Shang D."/>
        </authorList>
    </citation>
    <scope>NUCLEOTIDE SEQUENCE [LARGE SCALE GENOMIC DNA]</scope>
    <source>
        <strain evidence="2 3">F6074</strain>
    </source>
</reference>
<evidence type="ECO:0000256" key="1">
    <source>
        <dbReference type="SAM" id="Phobius"/>
    </source>
</evidence>